<dbReference type="EMBL" id="JAPDRL010000005">
    <property type="protein sequence ID" value="KAJ9668721.1"/>
    <property type="molecule type" value="Genomic_DNA"/>
</dbReference>
<dbReference type="EC" id="6.1.1.10" evidence="2"/>
<evidence type="ECO:0000313" key="3">
    <source>
        <dbReference type="Proteomes" id="UP001172684"/>
    </source>
</evidence>
<dbReference type="Proteomes" id="UP001172684">
    <property type="component" value="Unassembled WGS sequence"/>
</dbReference>
<keyword evidence="2" id="KW-0436">Ligase</keyword>
<keyword evidence="1" id="KW-0732">Signal</keyword>
<sequence>MRITTIALAVSLGLAVQVAADPKRKWGSRFCHMTGQGCPRLKRAAGPLPLPNAEALERAEAEAVKSYAAKRDLETDVKDSSICWQPNQACDKLKRAVEEATDELLSIPGYELDESDANAQDVCGAPNKPCHKAKRSAEALAAAIAEAAPFAFPEADPKRRKWGSRFCHMTGQGCPRVKRDGTVEAQSLPAEPPADVEEDSELDPEAEANAVRFCHLPAQECDKINRAAQVIGSALDEAEPSVNGSALCSLPGHDCHKAKTAASALALAALDAVSSIPAPEAEAE</sequence>
<keyword evidence="3" id="KW-1185">Reference proteome</keyword>
<feature type="chain" id="PRO_5046930801" evidence="1">
    <location>
        <begin position="21"/>
        <end position="284"/>
    </location>
</feature>
<accession>A0ABQ9P5V4</accession>
<evidence type="ECO:0000313" key="2">
    <source>
        <dbReference type="EMBL" id="KAJ9668721.1"/>
    </source>
</evidence>
<organism evidence="2 3">
    <name type="scientific">Coniosporium apollinis</name>
    <dbReference type="NCBI Taxonomy" id="61459"/>
    <lineage>
        <taxon>Eukaryota</taxon>
        <taxon>Fungi</taxon>
        <taxon>Dikarya</taxon>
        <taxon>Ascomycota</taxon>
        <taxon>Pezizomycotina</taxon>
        <taxon>Dothideomycetes</taxon>
        <taxon>Dothideomycetes incertae sedis</taxon>
        <taxon>Coniosporium</taxon>
    </lineage>
</organism>
<protein>
    <submittedName>
        <fullName evidence="2">Methionyl-tRNA synthetase</fullName>
        <ecNumber evidence="2">6.1.1.10</ecNumber>
    </submittedName>
</protein>
<dbReference type="GO" id="GO:0004825">
    <property type="term" value="F:methionine-tRNA ligase activity"/>
    <property type="evidence" value="ECO:0007669"/>
    <property type="project" value="UniProtKB-EC"/>
</dbReference>
<name>A0ABQ9P5V4_9PEZI</name>
<reference evidence="2" key="1">
    <citation type="submission" date="2022-10" db="EMBL/GenBank/DDBJ databases">
        <title>Culturing micro-colonial fungi from biological soil crusts in the Mojave desert and describing Neophaeococcomyces mojavensis, and introducing the new genera and species Taxawa tesnikishii.</title>
        <authorList>
            <person name="Kurbessoian T."/>
            <person name="Stajich J.E."/>
        </authorList>
    </citation>
    <scope>NUCLEOTIDE SEQUENCE</scope>
    <source>
        <strain evidence="2">TK_1</strain>
    </source>
</reference>
<evidence type="ECO:0000256" key="1">
    <source>
        <dbReference type="SAM" id="SignalP"/>
    </source>
</evidence>
<gene>
    <name evidence="2" type="primary">MSM1_2</name>
    <name evidence="2" type="ORF">H2201_000965</name>
</gene>
<comment type="caution">
    <text evidence="2">The sequence shown here is derived from an EMBL/GenBank/DDBJ whole genome shotgun (WGS) entry which is preliminary data.</text>
</comment>
<feature type="signal peptide" evidence="1">
    <location>
        <begin position="1"/>
        <end position="20"/>
    </location>
</feature>
<proteinExistence type="predicted"/>